<dbReference type="InterPro" id="IPR039609">
    <property type="entry name" value="VQ_15/22"/>
</dbReference>
<name>A0A8T0WX06_PANVG</name>
<feature type="domain" description="VQ" evidence="2">
    <location>
        <begin position="89"/>
        <end position="109"/>
    </location>
</feature>
<gene>
    <name evidence="3" type="ORF">PVAP13_2KG569400</name>
</gene>
<dbReference type="Pfam" id="PF05678">
    <property type="entry name" value="VQ"/>
    <property type="match status" value="1"/>
</dbReference>
<evidence type="ECO:0000259" key="2">
    <source>
        <dbReference type="Pfam" id="PF05678"/>
    </source>
</evidence>
<evidence type="ECO:0000256" key="1">
    <source>
        <dbReference type="SAM" id="MobiDB-lite"/>
    </source>
</evidence>
<keyword evidence="4" id="KW-1185">Reference proteome</keyword>
<reference evidence="3" key="1">
    <citation type="submission" date="2020-05" db="EMBL/GenBank/DDBJ databases">
        <title>WGS assembly of Panicum virgatum.</title>
        <authorList>
            <person name="Lovell J.T."/>
            <person name="Jenkins J."/>
            <person name="Shu S."/>
            <person name="Juenger T.E."/>
            <person name="Schmutz J."/>
        </authorList>
    </citation>
    <scope>NUCLEOTIDE SEQUENCE</scope>
    <source>
        <strain evidence="3">AP13</strain>
    </source>
</reference>
<comment type="caution">
    <text evidence="3">The sequence shown here is derived from an EMBL/GenBank/DDBJ whole genome shotgun (WGS) entry which is preliminary data.</text>
</comment>
<dbReference type="InterPro" id="IPR008889">
    <property type="entry name" value="VQ"/>
</dbReference>
<feature type="compositionally biased region" description="Basic residues" evidence="1">
    <location>
        <begin position="78"/>
        <end position="88"/>
    </location>
</feature>
<organism evidence="3 4">
    <name type="scientific">Panicum virgatum</name>
    <name type="common">Blackwell switchgrass</name>
    <dbReference type="NCBI Taxonomy" id="38727"/>
    <lineage>
        <taxon>Eukaryota</taxon>
        <taxon>Viridiplantae</taxon>
        <taxon>Streptophyta</taxon>
        <taxon>Embryophyta</taxon>
        <taxon>Tracheophyta</taxon>
        <taxon>Spermatophyta</taxon>
        <taxon>Magnoliopsida</taxon>
        <taxon>Liliopsida</taxon>
        <taxon>Poales</taxon>
        <taxon>Poaceae</taxon>
        <taxon>PACMAD clade</taxon>
        <taxon>Panicoideae</taxon>
        <taxon>Panicodae</taxon>
        <taxon>Paniceae</taxon>
        <taxon>Panicinae</taxon>
        <taxon>Panicum</taxon>
        <taxon>Panicum sect. Hiantes</taxon>
    </lineage>
</organism>
<dbReference type="GO" id="GO:0006970">
    <property type="term" value="P:response to osmotic stress"/>
    <property type="evidence" value="ECO:0007669"/>
    <property type="project" value="TreeGrafter"/>
</dbReference>
<evidence type="ECO:0000313" key="4">
    <source>
        <dbReference type="Proteomes" id="UP000823388"/>
    </source>
</evidence>
<evidence type="ECO:0000313" key="3">
    <source>
        <dbReference type="EMBL" id="KAG2647709.1"/>
    </source>
</evidence>
<dbReference type="PANTHER" id="PTHR33179:SF9">
    <property type="entry name" value="OS01G0278000 PROTEIN"/>
    <property type="match status" value="1"/>
</dbReference>
<feature type="region of interest" description="Disordered" evidence="1">
    <location>
        <begin position="48"/>
        <end position="92"/>
    </location>
</feature>
<dbReference type="Proteomes" id="UP000823388">
    <property type="component" value="Chromosome 2K"/>
</dbReference>
<dbReference type="AlphaFoldDB" id="A0A8T0WX06"/>
<accession>A0A8T0WX06</accession>
<dbReference type="PANTHER" id="PTHR33179">
    <property type="entry name" value="VQ MOTIF-CONTAINING PROTEIN"/>
    <property type="match status" value="1"/>
</dbReference>
<proteinExistence type="predicted"/>
<dbReference type="EMBL" id="CM029039">
    <property type="protein sequence ID" value="KAG2647709.1"/>
    <property type="molecule type" value="Genomic_DNA"/>
</dbReference>
<protein>
    <recommendedName>
        <fullName evidence="2">VQ domain-containing protein</fullName>
    </recommendedName>
</protein>
<sequence>MDAILADAAIARALHLSAMSSHSAASLVSAPAPHHQQSPLLAAAHLPAHLTPESPPCPAGGRRNHHQQQQLAPAGGRAGKRRRSRASKRAPTTYITTDPANFRIMVQHITSVEAELPADMLLQRTAADIDTLLLPADAQAGVEASSSALALHQQPCFPTLDSWNVMYDDGMRSDLP</sequence>
<dbReference type="GO" id="GO:0005516">
    <property type="term" value="F:calmodulin binding"/>
    <property type="evidence" value="ECO:0007669"/>
    <property type="project" value="TreeGrafter"/>
</dbReference>
<dbReference type="OrthoDB" id="780868at2759"/>
<dbReference type="GO" id="GO:0005634">
    <property type="term" value="C:nucleus"/>
    <property type="evidence" value="ECO:0007669"/>
    <property type="project" value="TreeGrafter"/>
</dbReference>